<name>A0A1J6HPR2_9HYPH</name>
<dbReference type="EMBL" id="MOEC01000004">
    <property type="protein sequence ID" value="OIS94393.1"/>
    <property type="molecule type" value="Genomic_DNA"/>
</dbReference>
<sequence length="338" mass="35999">MAEMRILTEADLRQIIALDLESVACVEDAFRALASGGVSMPPILRLDIPAERGEVDVKTAYIPGLDSFAIKVSPGFFNNPSIGLPSTNGLMIQFSAKTGLIEALLLDNGYLTDVRTAVAGAVAAKYLARENARVATIIGAGMQAGMQLEALKLVRPITEARIWARNFDSAKKAAQNFTQKLGIPVTAIADAKEACDGTDIIVTTTPSETPLIKAEWLAPGQHVTAMGSDAEHKNEIDPTLFQRSIIYVADSLSQTRRLGELHHAISAGIVAADTVFPELGQIVLNAPTFQRKAEDITFCDLTGTGVQDTAIARLATERASLRDPGTKIDSTKTAGASR</sequence>
<dbReference type="AlphaFoldDB" id="A0A1J6HPR2"/>
<dbReference type="InterPro" id="IPR023401">
    <property type="entry name" value="ODC_N"/>
</dbReference>
<dbReference type="InterPro" id="IPR003462">
    <property type="entry name" value="ODC_Mu_crystall"/>
</dbReference>
<keyword evidence="3" id="KW-1185">Reference proteome</keyword>
<comment type="similarity">
    <text evidence="1">Belongs to the ornithine cyclodeaminase/mu-crystallin family.</text>
</comment>
<dbReference type="GO" id="GO:0005737">
    <property type="term" value="C:cytoplasm"/>
    <property type="evidence" value="ECO:0007669"/>
    <property type="project" value="TreeGrafter"/>
</dbReference>
<dbReference type="InterPro" id="IPR036291">
    <property type="entry name" value="NAD(P)-bd_dom_sf"/>
</dbReference>
<dbReference type="RefSeq" id="WP_071630815.1">
    <property type="nucleotide sequence ID" value="NZ_MOEC01000004.1"/>
</dbReference>
<organism evidence="2 3">
    <name type="scientific">Brucella cytisi</name>
    <dbReference type="NCBI Taxonomy" id="407152"/>
    <lineage>
        <taxon>Bacteria</taxon>
        <taxon>Pseudomonadati</taxon>
        <taxon>Pseudomonadota</taxon>
        <taxon>Alphaproteobacteria</taxon>
        <taxon>Hyphomicrobiales</taxon>
        <taxon>Brucellaceae</taxon>
        <taxon>Brucella/Ochrobactrum group</taxon>
        <taxon>Brucella</taxon>
    </lineage>
</organism>
<evidence type="ECO:0000256" key="1">
    <source>
        <dbReference type="ARBA" id="ARBA00008903"/>
    </source>
</evidence>
<reference evidence="2 3" key="1">
    <citation type="submission" date="2016-10" db="EMBL/GenBank/DDBJ databases">
        <title>The Draft Genome Sequence of the Potato Rhizosphere Bacteria Ochrobactrum sp. IPA7.2.</title>
        <authorList>
            <person name="Gogoleva N.E."/>
            <person name="Khlopko Y.A."/>
            <person name="Burygin G.L."/>
            <person name="Plotnikov A.O."/>
        </authorList>
    </citation>
    <scope>NUCLEOTIDE SEQUENCE [LARGE SCALE GENOMIC DNA]</scope>
    <source>
        <strain evidence="2 3">IPA7.2</strain>
    </source>
</reference>
<dbReference type="OrthoDB" id="9809203at2"/>
<dbReference type="PANTHER" id="PTHR13812:SF19">
    <property type="entry name" value="KETIMINE REDUCTASE MU-CRYSTALLIN"/>
    <property type="match status" value="1"/>
</dbReference>
<dbReference type="Pfam" id="PF02423">
    <property type="entry name" value="OCD_Mu_crystall"/>
    <property type="match status" value="1"/>
</dbReference>
<dbReference type="InterPro" id="IPR014334">
    <property type="entry name" value="Ectoine_EutC"/>
</dbReference>
<dbReference type="Gene3D" id="3.40.50.720">
    <property type="entry name" value="NAD(P)-binding Rossmann-like Domain"/>
    <property type="match status" value="1"/>
</dbReference>
<dbReference type="Gene3D" id="3.30.1780.10">
    <property type="entry name" value="ornithine cyclodeaminase, domain 1"/>
    <property type="match status" value="1"/>
</dbReference>
<dbReference type="NCBIfam" id="TIGR02992">
    <property type="entry name" value="ectoine_eutC"/>
    <property type="match status" value="1"/>
</dbReference>
<dbReference type="PANTHER" id="PTHR13812">
    <property type="entry name" value="KETIMINE REDUCTASE MU-CRYSTALLIN"/>
    <property type="match status" value="1"/>
</dbReference>
<dbReference type="SUPFAM" id="SSF51735">
    <property type="entry name" value="NAD(P)-binding Rossmann-fold domains"/>
    <property type="match status" value="1"/>
</dbReference>
<protein>
    <submittedName>
        <fullName evidence="2">Ornithine cyclodeaminase family protein</fullName>
    </submittedName>
</protein>
<dbReference type="Proteomes" id="UP000182985">
    <property type="component" value="Unassembled WGS sequence"/>
</dbReference>
<proteinExistence type="inferred from homology"/>
<evidence type="ECO:0000313" key="2">
    <source>
        <dbReference type="EMBL" id="OIS94393.1"/>
    </source>
</evidence>
<evidence type="ECO:0000313" key="3">
    <source>
        <dbReference type="Proteomes" id="UP000182985"/>
    </source>
</evidence>
<comment type="caution">
    <text evidence="2">The sequence shown here is derived from an EMBL/GenBank/DDBJ whole genome shotgun (WGS) entry which is preliminary data.</text>
</comment>
<accession>A0A1J6HPR2</accession>
<dbReference type="PIRSF" id="PIRSF001439">
    <property type="entry name" value="CryM"/>
    <property type="match status" value="1"/>
</dbReference>
<dbReference type="NCBIfam" id="NF006141">
    <property type="entry name" value="PRK08291.1"/>
    <property type="match status" value="1"/>
</dbReference>
<gene>
    <name evidence="2" type="ORF">BLA27_05490</name>
</gene>